<reference evidence="3 4" key="2">
    <citation type="submission" date="2024-07" db="EMBL/GenBank/DDBJ databases">
        <authorList>
            <person name="Akdeniz Z."/>
        </authorList>
    </citation>
    <scope>NUCLEOTIDE SEQUENCE [LARGE SCALE GENOMIC DNA]</scope>
</reference>
<keyword evidence="3" id="KW-0808">Transferase</keyword>
<evidence type="ECO:0000259" key="1">
    <source>
        <dbReference type="PROSITE" id="PS50011"/>
    </source>
</evidence>
<dbReference type="Gene3D" id="1.10.510.10">
    <property type="entry name" value="Transferase(Phosphotransferase) domain 1"/>
    <property type="match status" value="1"/>
</dbReference>
<dbReference type="SUPFAM" id="SSF56112">
    <property type="entry name" value="Protein kinase-like (PK-like)"/>
    <property type="match status" value="1"/>
</dbReference>
<dbReference type="InterPro" id="IPR011009">
    <property type="entry name" value="Kinase-like_dom_sf"/>
</dbReference>
<dbReference type="SMART" id="SM00220">
    <property type="entry name" value="S_TKc"/>
    <property type="match status" value="1"/>
</dbReference>
<comment type="caution">
    <text evidence="2">The sequence shown here is derived from an EMBL/GenBank/DDBJ whole genome shotgun (WGS) entry which is preliminary data.</text>
</comment>
<dbReference type="PROSITE" id="PS00108">
    <property type="entry name" value="PROTEIN_KINASE_ST"/>
    <property type="match status" value="1"/>
</dbReference>
<dbReference type="EMBL" id="CATOUU010000042">
    <property type="protein sequence ID" value="CAI9913969.1"/>
    <property type="molecule type" value="Genomic_DNA"/>
</dbReference>
<dbReference type="GO" id="GO:0004674">
    <property type="term" value="F:protein serine/threonine kinase activity"/>
    <property type="evidence" value="ECO:0007669"/>
    <property type="project" value="TreeGrafter"/>
</dbReference>
<protein>
    <submittedName>
        <fullName evidence="2">CAMK CAMKL</fullName>
    </submittedName>
    <submittedName>
        <fullName evidence="3">Kinase</fullName>
    </submittedName>
</protein>
<dbReference type="PANTHER" id="PTHR44167:SF30">
    <property type="entry name" value="PHOSPHORYLASE KINASE"/>
    <property type="match status" value="1"/>
</dbReference>
<reference evidence="2" key="1">
    <citation type="submission" date="2023-06" db="EMBL/GenBank/DDBJ databases">
        <authorList>
            <person name="Kurt Z."/>
        </authorList>
    </citation>
    <scope>NUCLEOTIDE SEQUENCE</scope>
</reference>
<dbReference type="GO" id="GO:0044773">
    <property type="term" value="P:mitotic DNA damage checkpoint signaling"/>
    <property type="evidence" value="ECO:0007669"/>
    <property type="project" value="TreeGrafter"/>
</dbReference>
<evidence type="ECO:0000313" key="3">
    <source>
        <dbReference type="EMBL" id="CAL6011780.1"/>
    </source>
</evidence>
<dbReference type="PANTHER" id="PTHR44167">
    <property type="entry name" value="OVARIAN-SPECIFIC SERINE/THREONINE-PROTEIN KINASE LOK-RELATED"/>
    <property type="match status" value="1"/>
</dbReference>
<evidence type="ECO:0000313" key="4">
    <source>
        <dbReference type="Proteomes" id="UP001642409"/>
    </source>
</evidence>
<name>A0AA86N6T2_9EUKA</name>
<sequence length="368" mass="42153">MNLSLSNNQITIEQYQNIKFVSKGSFINCYMAQDQNNTDCILIISENIFELNNRLQISKLLLNQPGIQQLQQMSKLIIAPDTLKILDQLYPRVFTPQSHVLIGPFYNLDMKTYLKDKSPQQKIELFRKILKVVQELHSRNIYHMDLKPSNIMMQDENPILIDFGNSVTEDEVETVLNTSAYAPKQDVYSCCITSEKFDIYCLGSMLHEILLNVPLQAPISLGSRQQIQLSQAVGITATDLICGMTQYRSEMRYPIVSCLQHPFFNEKSEIELSLMQQIQQIEDFQQRVQGPQSPKLISNIFNTHHSTRNSEDLGGAASLVYSYADYLTQAHSTQTQKLTKLDNLSDDQIFSSVQQIVDFSVEESQKFE</sequence>
<dbReference type="AlphaFoldDB" id="A0AA86N6T2"/>
<accession>A0AA86N6T2</accession>
<keyword evidence="4" id="KW-1185">Reference proteome</keyword>
<dbReference type="InterPro" id="IPR000719">
    <property type="entry name" value="Prot_kinase_dom"/>
</dbReference>
<keyword evidence="3" id="KW-0418">Kinase</keyword>
<dbReference type="Proteomes" id="UP001642409">
    <property type="component" value="Unassembled WGS sequence"/>
</dbReference>
<evidence type="ECO:0000313" key="2">
    <source>
        <dbReference type="EMBL" id="CAI9913969.1"/>
    </source>
</evidence>
<dbReference type="GO" id="GO:0005524">
    <property type="term" value="F:ATP binding"/>
    <property type="evidence" value="ECO:0007669"/>
    <property type="project" value="InterPro"/>
</dbReference>
<dbReference type="Pfam" id="PF00069">
    <property type="entry name" value="Pkinase"/>
    <property type="match status" value="1"/>
</dbReference>
<feature type="domain" description="Protein kinase" evidence="1">
    <location>
        <begin position="15"/>
        <end position="264"/>
    </location>
</feature>
<organism evidence="2">
    <name type="scientific">Hexamita inflata</name>
    <dbReference type="NCBI Taxonomy" id="28002"/>
    <lineage>
        <taxon>Eukaryota</taxon>
        <taxon>Metamonada</taxon>
        <taxon>Diplomonadida</taxon>
        <taxon>Hexamitidae</taxon>
        <taxon>Hexamitinae</taxon>
        <taxon>Hexamita</taxon>
    </lineage>
</organism>
<dbReference type="EMBL" id="CAXDID020000065">
    <property type="protein sequence ID" value="CAL6011780.1"/>
    <property type="molecule type" value="Genomic_DNA"/>
</dbReference>
<proteinExistence type="predicted"/>
<dbReference type="GO" id="GO:0005634">
    <property type="term" value="C:nucleus"/>
    <property type="evidence" value="ECO:0007669"/>
    <property type="project" value="TreeGrafter"/>
</dbReference>
<dbReference type="InterPro" id="IPR008271">
    <property type="entry name" value="Ser/Thr_kinase_AS"/>
</dbReference>
<dbReference type="PROSITE" id="PS50011">
    <property type="entry name" value="PROTEIN_KINASE_DOM"/>
    <property type="match status" value="1"/>
</dbReference>
<gene>
    <name evidence="2" type="ORF">HINF_LOCUS1614</name>
    <name evidence="3" type="ORF">HINF_LOCUS22984</name>
</gene>